<keyword evidence="2" id="KW-1185">Reference proteome</keyword>
<evidence type="ECO:0000313" key="2">
    <source>
        <dbReference type="Proteomes" id="UP000499080"/>
    </source>
</evidence>
<gene>
    <name evidence="1" type="ORF">AVEN_106545_1</name>
</gene>
<organism evidence="1 2">
    <name type="scientific">Araneus ventricosus</name>
    <name type="common">Orbweaver spider</name>
    <name type="synonym">Epeira ventricosa</name>
    <dbReference type="NCBI Taxonomy" id="182803"/>
    <lineage>
        <taxon>Eukaryota</taxon>
        <taxon>Metazoa</taxon>
        <taxon>Ecdysozoa</taxon>
        <taxon>Arthropoda</taxon>
        <taxon>Chelicerata</taxon>
        <taxon>Arachnida</taxon>
        <taxon>Araneae</taxon>
        <taxon>Araneomorphae</taxon>
        <taxon>Entelegynae</taxon>
        <taxon>Araneoidea</taxon>
        <taxon>Araneidae</taxon>
        <taxon>Araneus</taxon>
    </lineage>
</organism>
<dbReference type="AlphaFoldDB" id="A0A4Y2Q7G1"/>
<proteinExistence type="predicted"/>
<evidence type="ECO:0000313" key="1">
    <source>
        <dbReference type="EMBL" id="GBN59499.1"/>
    </source>
</evidence>
<sequence>MFGEEGSFLTIPTMPAVVVVFEGESEFSLSLIEELGRSRILWSLYFNGFGFRGLKARKHVSDSAVERRPVGRVHPMEFLEGKSFPAYQDKGVP</sequence>
<name>A0A4Y2Q7G1_ARAVE</name>
<dbReference type="Proteomes" id="UP000499080">
    <property type="component" value="Unassembled WGS sequence"/>
</dbReference>
<protein>
    <submittedName>
        <fullName evidence="1">Uncharacterized protein</fullName>
    </submittedName>
</protein>
<dbReference type="EMBL" id="BGPR01013160">
    <property type="protein sequence ID" value="GBN59499.1"/>
    <property type="molecule type" value="Genomic_DNA"/>
</dbReference>
<reference evidence="1 2" key="1">
    <citation type="journal article" date="2019" name="Sci. Rep.">
        <title>Orb-weaving spider Araneus ventricosus genome elucidates the spidroin gene catalogue.</title>
        <authorList>
            <person name="Kono N."/>
            <person name="Nakamura H."/>
            <person name="Ohtoshi R."/>
            <person name="Moran D.A.P."/>
            <person name="Shinohara A."/>
            <person name="Yoshida Y."/>
            <person name="Fujiwara M."/>
            <person name="Mori M."/>
            <person name="Tomita M."/>
            <person name="Arakawa K."/>
        </authorList>
    </citation>
    <scope>NUCLEOTIDE SEQUENCE [LARGE SCALE GENOMIC DNA]</scope>
</reference>
<accession>A0A4Y2Q7G1</accession>
<comment type="caution">
    <text evidence="1">The sequence shown here is derived from an EMBL/GenBank/DDBJ whole genome shotgun (WGS) entry which is preliminary data.</text>
</comment>